<dbReference type="EMBL" id="JAAIUW010000010">
    <property type="protein sequence ID" value="KAF7811921.1"/>
    <property type="molecule type" value="Genomic_DNA"/>
</dbReference>
<dbReference type="AlphaFoldDB" id="A0A834T012"/>
<accession>A0A834T012</accession>
<dbReference type="Proteomes" id="UP000634136">
    <property type="component" value="Unassembled WGS sequence"/>
</dbReference>
<protein>
    <submittedName>
        <fullName evidence="1">Uncharacterized protein</fullName>
    </submittedName>
</protein>
<proteinExistence type="predicted"/>
<evidence type="ECO:0000313" key="1">
    <source>
        <dbReference type="EMBL" id="KAF7811921.1"/>
    </source>
</evidence>
<gene>
    <name evidence="1" type="ORF">G2W53_032897</name>
</gene>
<sequence>MFNSMESPNDNEKCLKAKAVKEMGSEAHVIGGLNNHQIDPGEKSHKYLTEIYATDQFGGRTMLKAPPWCNKSKSPHHINQDLCFTSGLEKNLTGRDARTWHSCKATSNPYALIDPGCPDPCIYCYLCQSPYTSR</sequence>
<evidence type="ECO:0000313" key="2">
    <source>
        <dbReference type="Proteomes" id="UP000634136"/>
    </source>
</evidence>
<organism evidence="1 2">
    <name type="scientific">Senna tora</name>
    <dbReference type="NCBI Taxonomy" id="362788"/>
    <lineage>
        <taxon>Eukaryota</taxon>
        <taxon>Viridiplantae</taxon>
        <taxon>Streptophyta</taxon>
        <taxon>Embryophyta</taxon>
        <taxon>Tracheophyta</taxon>
        <taxon>Spermatophyta</taxon>
        <taxon>Magnoliopsida</taxon>
        <taxon>eudicotyledons</taxon>
        <taxon>Gunneridae</taxon>
        <taxon>Pentapetalae</taxon>
        <taxon>rosids</taxon>
        <taxon>fabids</taxon>
        <taxon>Fabales</taxon>
        <taxon>Fabaceae</taxon>
        <taxon>Caesalpinioideae</taxon>
        <taxon>Cassia clade</taxon>
        <taxon>Senna</taxon>
    </lineage>
</organism>
<comment type="caution">
    <text evidence="1">The sequence shown here is derived from an EMBL/GenBank/DDBJ whole genome shotgun (WGS) entry which is preliminary data.</text>
</comment>
<reference evidence="1" key="1">
    <citation type="submission" date="2020-09" db="EMBL/GenBank/DDBJ databases">
        <title>Genome-Enabled Discovery of Anthraquinone Biosynthesis in Senna tora.</title>
        <authorList>
            <person name="Kang S.-H."/>
            <person name="Pandey R.P."/>
            <person name="Lee C.-M."/>
            <person name="Sim J.-S."/>
            <person name="Jeong J.-T."/>
            <person name="Choi B.-S."/>
            <person name="Jung M."/>
            <person name="Ginzburg D."/>
            <person name="Zhao K."/>
            <person name="Won S.Y."/>
            <person name="Oh T.-J."/>
            <person name="Yu Y."/>
            <person name="Kim N.-H."/>
            <person name="Lee O.R."/>
            <person name="Lee T.-H."/>
            <person name="Bashyal P."/>
            <person name="Kim T.-S."/>
            <person name="Lee W.-H."/>
            <person name="Kawkins C."/>
            <person name="Kim C.-K."/>
            <person name="Kim J.S."/>
            <person name="Ahn B.O."/>
            <person name="Rhee S.Y."/>
            <person name="Sohng J.K."/>
        </authorList>
    </citation>
    <scope>NUCLEOTIDE SEQUENCE</scope>
    <source>
        <tissue evidence="1">Leaf</tissue>
    </source>
</reference>
<keyword evidence="2" id="KW-1185">Reference proteome</keyword>
<name>A0A834T012_9FABA</name>